<evidence type="ECO:0000313" key="3">
    <source>
        <dbReference type="Proteomes" id="UP000799757"/>
    </source>
</evidence>
<evidence type="ECO:0000259" key="1">
    <source>
        <dbReference type="Pfam" id="PF13577"/>
    </source>
</evidence>
<keyword evidence="3" id="KW-1185">Reference proteome</keyword>
<dbReference type="AlphaFoldDB" id="A0A6A6XH15"/>
<accession>A0A6A6XH15</accession>
<dbReference type="SUPFAM" id="SSF54427">
    <property type="entry name" value="NTF2-like"/>
    <property type="match status" value="1"/>
</dbReference>
<dbReference type="InterPro" id="IPR032710">
    <property type="entry name" value="NTF2-like_dom_sf"/>
</dbReference>
<reference evidence="2" key="1">
    <citation type="journal article" date="2020" name="Stud. Mycol.">
        <title>101 Dothideomycetes genomes: a test case for predicting lifestyles and emergence of pathogens.</title>
        <authorList>
            <person name="Haridas S."/>
            <person name="Albert R."/>
            <person name="Binder M."/>
            <person name="Bloem J."/>
            <person name="Labutti K."/>
            <person name="Salamov A."/>
            <person name="Andreopoulos B."/>
            <person name="Baker S."/>
            <person name="Barry K."/>
            <person name="Bills G."/>
            <person name="Bluhm B."/>
            <person name="Cannon C."/>
            <person name="Castanera R."/>
            <person name="Culley D."/>
            <person name="Daum C."/>
            <person name="Ezra D."/>
            <person name="Gonzalez J."/>
            <person name="Henrissat B."/>
            <person name="Kuo A."/>
            <person name="Liang C."/>
            <person name="Lipzen A."/>
            <person name="Lutzoni F."/>
            <person name="Magnuson J."/>
            <person name="Mondo S."/>
            <person name="Nolan M."/>
            <person name="Ohm R."/>
            <person name="Pangilinan J."/>
            <person name="Park H.-J."/>
            <person name="Ramirez L."/>
            <person name="Alfaro M."/>
            <person name="Sun H."/>
            <person name="Tritt A."/>
            <person name="Yoshinaga Y."/>
            <person name="Zwiers L.-H."/>
            <person name="Turgeon B."/>
            <person name="Goodwin S."/>
            <person name="Spatafora J."/>
            <person name="Crous P."/>
            <person name="Grigoriev I."/>
        </authorList>
    </citation>
    <scope>NUCLEOTIDE SEQUENCE</scope>
    <source>
        <strain evidence="2">CBS 109.77</strain>
    </source>
</reference>
<protein>
    <recommendedName>
        <fullName evidence="1">SnoaL-like domain-containing protein</fullName>
    </recommendedName>
</protein>
<organism evidence="2 3">
    <name type="scientific">Melanomma pulvis-pyrius CBS 109.77</name>
    <dbReference type="NCBI Taxonomy" id="1314802"/>
    <lineage>
        <taxon>Eukaryota</taxon>
        <taxon>Fungi</taxon>
        <taxon>Dikarya</taxon>
        <taxon>Ascomycota</taxon>
        <taxon>Pezizomycotina</taxon>
        <taxon>Dothideomycetes</taxon>
        <taxon>Pleosporomycetidae</taxon>
        <taxon>Pleosporales</taxon>
        <taxon>Melanommataceae</taxon>
        <taxon>Melanomma</taxon>
    </lineage>
</organism>
<evidence type="ECO:0000313" key="2">
    <source>
        <dbReference type="EMBL" id="KAF2794967.1"/>
    </source>
</evidence>
<sequence length="160" mass="17405">MSQPPNPHDILAIRNTLSRYCEALDTKVLSLLDKVFLPDVTADYPFNSNLKGAEAVRNAIHNRLGPISTHHSLTTQTIRIAADGKTANTTTHFTGAHFGQGPHAGKVLTAYGRYIDQLVCLDAADGDYEGVPGASGIWRIQKRTVGFTARIGDEKIMAEF</sequence>
<dbReference type="InterPro" id="IPR037401">
    <property type="entry name" value="SnoaL-like"/>
</dbReference>
<feature type="domain" description="SnoaL-like" evidence="1">
    <location>
        <begin position="9"/>
        <end position="144"/>
    </location>
</feature>
<dbReference type="Proteomes" id="UP000799757">
    <property type="component" value="Unassembled WGS sequence"/>
</dbReference>
<dbReference type="Pfam" id="PF13577">
    <property type="entry name" value="SnoaL_4"/>
    <property type="match status" value="1"/>
</dbReference>
<dbReference type="EMBL" id="MU001874">
    <property type="protein sequence ID" value="KAF2794967.1"/>
    <property type="molecule type" value="Genomic_DNA"/>
</dbReference>
<proteinExistence type="predicted"/>
<dbReference type="OrthoDB" id="2148716at2759"/>
<gene>
    <name evidence="2" type="ORF">K505DRAFT_348954</name>
</gene>
<name>A0A6A6XH15_9PLEO</name>
<dbReference type="Gene3D" id="3.10.450.50">
    <property type="match status" value="1"/>
</dbReference>